<dbReference type="EMBL" id="JAOCLH010000016">
    <property type="protein sequence ID" value="MDH2172684.1"/>
    <property type="molecule type" value="Genomic_DNA"/>
</dbReference>
<evidence type="ECO:0000313" key="2">
    <source>
        <dbReference type="Proteomes" id="UP001162261"/>
    </source>
</evidence>
<dbReference type="Proteomes" id="UP001162261">
    <property type="component" value="Unassembled WGS sequence"/>
</dbReference>
<sequence>MNICIGGDLDGRVIVFDKPSFNAKEINKTKSTNYIKQMYGIDGDVYYFWRDAELKLWEVTQRIEILLAKTK</sequence>
<evidence type="ECO:0000313" key="1">
    <source>
        <dbReference type="EMBL" id="MDH2172684.1"/>
    </source>
</evidence>
<comment type="caution">
    <text evidence="1">The sequence shown here is derived from an EMBL/GenBank/DDBJ whole genome shotgun (WGS) entry which is preliminary data.</text>
</comment>
<accession>A0AA42XGY9</accession>
<dbReference type="AlphaFoldDB" id="A0AA42XGY9"/>
<dbReference type="RefSeq" id="WP_062035252.1">
    <property type="nucleotide sequence ID" value="NZ_BKWH01000146.1"/>
</dbReference>
<gene>
    <name evidence="1" type="ORF">N5J46_09635</name>
</gene>
<protein>
    <submittedName>
        <fullName evidence="1">Uncharacterized protein</fullName>
    </submittedName>
</protein>
<name>A0AA42XGY9_ACIJO</name>
<organism evidence="1 2">
    <name type="scientific">Acinetobacter johnsonii</name>
    <dbReference type="NCBI Taxonomy" id="40214"/>
    <lineage>
        <taxon>Bacteria</taxon>
        <taxon>Pseudomonadati</taxon>
        <taxon>Pseudomonadota</taxon>
        <taxon>Gammaproteobacteria</taxon>
        <taxon>Moraxellales</taxon>
        <taxon>Moraxellaceae</taxon>
        <taxon>Acinetobacter</taxon>
    </lineage>
</organism>
<proteinExistence type="predicted"/>
<reference evidence="1" key="1">
    <citation type="submission" date="2022-09" db="EMBL/GenBank/DDBJ databases">
        <title>Intensive care unit water sources are persistently colonized with multi-drug resistant bacteria and are the site of extensive horizontal gene transfer of antibiotic resistance genes.</title>
        <authorList>
            <person name="Diorio-Toth L."/>
        </authorList>
    </citation>
    <scope>NUCLEOTIDE SEQUENCE</scope>
    <source>
        <strain evidence="1">GD03649</strain>
    </source>
</reference>